<dbReference type="SUPFAM" id="SSF55248">
    <property type="entry name" value="PCD-like"/>
    <property type="match status" value="1"/>
</dbReference>
<dbReference type="EMBL" id="MIYZ01000015">
    <property type="protein sequence ID" value="OIR22373.1"/>
    <property type="molecule type" value="Genomic_DNA"/>
</dbReference>
<evidence type="ECO:0000256" key="3">
    <source>
        <dbReference type="ARBA" id="ARBA00013252"/>
    </source>
</evidence>
<dbReference type="EC" id="4.2.1.96" evidence="3"/>
<dbReference type="PANTHER" id="PTHR12599">
    <property type="entry name" value="PTERIN-4-ALPHA-CARBINOLAMINE DEHYDRATASE"/>
    <property type="match status" value="1"/>
</dbReference>
<evidence type="ECO:0000313" key="5">
    <source>
        <dbReference type="EMBL" id="OIR22373.1"/>
    </source>
</evidence>
<dbReference type="Gene3D" id="3.30.1360.20">
    <property type="entry name" value="Transcriptional coactivator/pterin dehydratase"/>
    <property type="match status" value="1"/>
</dbReference>
<dbReference type="GO" id="GO:0008124">
    <property type="term" value="F:4-alpha-hydroxytetrahydrobiopterin dehydratase activity"/>
    <property type="evidence" value="ECO:0007669"/>
    <property type="project" value="UniProtKB-EC"/>
</dbReference>
<dbReference type="GO" id="GO:0006729">
    <property type="term" value="P:tetrahydrobiopterin biosynthetic process"/>
    <property type="evidence" value="ECO:0007669"/>
    <property type="project" value="InterPro"/>
</dbReference>
<accession>A0A1J5U0U3</accession>
<comment type="catalytic activity">
    <reaction evidence="1">
        <text>(4aS,6R)-4a-hydroxy-L-erythro-5,6,7,8-tetrahydrobiopterin = (6R)-L-erythro-6,7-dihydrobiopterin + H2O</text>
        <dbReference type="Rhea" id="RHEA:11920"/>
        <dbReference type="ChEBI" id="CHEBI:15377"/>
        <dbReference type="ChEBI" id="CHEBI:15642"/>
        <dbReference type="ChEBI" id="CHEBI:43120"/>
        <dbReference type="EC" id="4.2.1.96"/>
    </reaction>
</comment>
<dbReference type="Proteomes" id="UP000183615">
    <property type="component" value="Unassembled WGS sequence"/>
</dbReference>
<evidence type="ECO:0000256" key="2">
    <source>
        <dbReference type="ARBA" id="ARBA00006472"/>
    </source>
</evidence>
<evidence type="ECO:0000256" key="1">
    <source>
        <dbReference type="ARBA" id="ARBA00001554"/>
    </source>
</evidence>
<reference evidence="5 6" key="1">
    <citation type="submission" date="2016-08" db="EMBL/GenBank/DDBJ databases">
        <title>New Insights into Marine Group III Euryarchaeota, from dark to light.</title>
        <authorList>
            <person name="Haro-Moreno J.M."/>
            <person name="Rodriguez-Valera F."/>
            <person name="Lopez-Garcia P."/>
            <person name="Moreira D."/>
            <person name="Martin-Cuadrado A.B."/>
        </authorList>
    </citation>
    <scope>NUCLEOTIDE SEQUENCE [LARGE SCALE GENOMIC DNA]</scope>
    <source>
        <strain evidence="5">CG-Epi2</strain>
    </source>
</reference>
<dbReference type="Pfam" id="PF01329">
    <property type="entry name" value="Pterin_4a"/>
    <property type="match status" value="1"/>
</dbReference>
<name>A0A1J5U0U3_9ARCH</name>
<dbReference type="CDD" id="cd00488">
    <property type="entry name" value="PCD_DCoH"/>
    <property type="match status" value="1"/>
</dbReference>
<keyword evidence="4" id="KW-0456">Lyase</keyword>
<evidence type="ECO:0000256" key="4">
    <source>
        <dbReference type="ARBA" id="ARBA00023239"/>
    </source>
</evidence>
<evidence type="ECO:0000313" key="6">
    <source>
        <dbReference type="Proteomes" id="UP000183615"/>
    </source>
</evidence>
<proteinExistence type="inferred from homology"/>
<sequence length="99" mass="11561">MDLLKDEDITSRIRMIGPWDYDSEDKILIRETMFKDFMEAMGFLNKLAEAAEKLNHHPDMTLCEYNRVIVTTTTHDAGGITDNDIRLTQNFEEILESYD</sequence>
<dbReference type="InterPro" id="IPR036428">
    <property type="entry name" value="PCD_sf"/>
</dbReference>
<dbReference type="InterPro" id="IPR001533">
    <property type="entry name" value="Pterin_deHydtase"/>
</dbReference>
<comment type="similarity">
    <text evidence="2">Belongs to the pterin-4-alpha-carbinolamine dehydratase family.</text>
</comment>
<dbReference type="NCBIfam" id="NF002017">
    <property type="entry name" value="PRK00823.1-2"/>
    <property type="match status" value="1"/>
</dbReference>
<dbReference type="PANTHER" id="PTHR12599:SF0">
    <property type="entry name" value="PTERIN-4-ALPHA-CARBINOLAMINE DEHYDRATASE"/>
    <property type="match status" value="1"/>
</dbReference>
<protein>
    <recommendedName>
        <fullName evidence="3">4a-hydroxytetrahydrobiopterin dehydratase</fullName>
        <ecNumber evidence="3">4.2.1.96</ecNumber>
    </recommendedName>
</protein>
<gene>
    <name evidence="5" type="ORF">BET99_04420</name>
</gene>
<dbReference type="AlphaFoldDB" id="A0A1J5U0U3"/>
<comment type="caution">
    <text evidence="5">The sequence shown here is derived from an EMBL/GenBank/DDBJ whole genome shotgun (WGS) entry which is preliminary data.</text>
</comment>
<organism evidence="5 6">
    <name type="scientific">Marine Group III euryarchaeote CG-Epi2</name>
    <dbReference type="NCBI Taxonomy" id="1888996"/>
    <lineage>
        <taxon>Archaea</taxon>
        <taxon>Methanobacteriati</taxon>
        <taxon>Thermoplasmatota</taxon>
        <taxon>Thermoplasmata</taxon>
        <taxon>Candidatus Thermoprofundales</taxon>
    </lineage>
</organism>